<reference evidence="2" key="1">
    <citation type="journal article" date="2020" name="BMC Genomics">
        <title>Correction to: Identification and distribution of gene clusters required for synthesis of sphingolipid metabolism inhibitors in diverse species of the filamentous fungus Fusarium.</title>
        <authorList>
            <person name="Kim H.S."/>
            <person name="Lohmar J.M."/>
            <person name="Busman M."/>
            <person name="Brown D.W."/>
            <person name="Naumann T.A."/>
            <person name="Divon H.H."/>
            <person name="Lysoe E."/>
            <person name="Uhlig S."/>
            <person name="Proctor R.H."/>
        </authorList>
    </citation>
    <scope>NUCLEOTIDE SEQUENCE</scope>
    <source>
        <strain evidence="2">NRRL 22465</strain>
    </source>
</reference>
<organism evidence="2 3">
    <name type="scientific">Fusarium zealandicum</name>
    <dbReference type="NCBI Taxonomy" id="1053134"/>
    <lineage>
        <taxon>Eukaryota</taxon>
        <taxon>Fungi</taxon>
        <taxon>Dikarya</taxon>
        <taxon>Ascomycota</taxon>
        <taxon>Pezizomycotina</taxon>
        <taxon>Sordariomycetes</taxon>
        <taxon>Hypocreomycetidae</taxon>
        <taxon>Hypocreales</taxon>
        <taxon>Nectriaceae</taxon>
        <taxon>Fusarium</taxon>
        <taxon>Fusarium staphyleae species complex</taxon>
    </lineage>
</organism>
<evidence type="ECO:0000313" key="2">
    <source>
        <dbReference type="EMBL" id="KAF4979935.1"/>
    </source>
</evidence>
<keyword evidence="3" id="KW-1185">Reference proteome</keyword>
<gene>
    <name evidence="2" type="ORF">FZEAL_3946</name>
</gene>
<sequence length="144" mass="15644">MVSGTRPCEKALYEYGEAGISTRESEVRRPLMMDAAASRACIRPGPKAQAEEPEPEPEPDQRAAGTDVVAYRRQTGIDGQVASAALIMYDQRPQVRTWSDAHADDDAAVVPVSGSITRGLVSSRQGSDPERREISYLVLLVAEE</sequence>
<dbReference type="EMBL" id="JABEYC010000264">
    <property type="protein sequence ID" value="KAF4979935.1"/>
    <property type="molecule type" value="Genomic_DNA"/>
</dbReference>
<reference evidence="2" key="2">
    <citation type="submission" date="2020-05" db="EMBL/GenBank/DDBJ databases">
        <authorList>
            <person name="Kim H.-S."/>
            <person name="Proctor R.H."/>
            <person name="Brown D.W."/>
        </authorList>
    </citation>
    <scope>NUCLEOTIDE SEQUENCE</scope>
    <source>
        <strain evidence="2">NRRL 22465</strain>
    </source>
</reference>
<evidence type="ECO:0000313" key="3">
    <source>
        <dbReference type="Proteomes" id="UP000635477"/>
    </source>
</evidence>
<feature type="region of interest" description="Disordered" evidence="1">
    <location>
        <begin position="37"/>
        <end position="65"/>
    </location>
</feature>
<accession>A0A8H4UNC3</accession>
<protein>
    <submittedName>
        <fullName evidence="2">Uncharacterized protein</fullName>
    </submittedName>
</protein>
<comment type="caution">
    <text evidence="2">The sequence shown here is derived from an EMBL/GenBank/DDBJ whole genome shotgun (WGS) entry which is preliminary data.</text>
</comment>
<name>A0A8H4UNC3_9HYPO</name>
<dbReference type="AlphaFoldDB" id="A0A8H4UNC3"/>
<dbReference type="Proteomes" id="UP000635477">
    <property type="component" value="Unassembled WGS sequence"/>
</dbReference>
<proteinExistence type="predicted"/>
<evidence type="ECO:0000256" key="1">
    <source>
        <dbReference type="SAM" id="MobiDB-lite"/>
    </source>
</evidence>